<dbReference type="Proteomes" id="UP000014115">
    <property type="component" value="Unassembled WGS sequence"/>
</dbReference>
<dbReference type="RefSeq" id="WP_008488258.1">
    <property type="nucleotide sequence ID" value="NZ_AMRG01000005.1"/>
</dbReference>
<dbReference type="PATRIC" id="fig|740709.3.peg.1137"/>
<accession>K2K9N3</accession>
<evidence type="ECO:0000313" key="2">
    <source>
        <dbReference type="EMBL" id="EKE84513.1"/>
    </source>
</evidence>
<sequence>MLLRTAIATLLLGSLALIAMLMPAPPQFAANLTQQCEQVLAKSELGGIEQRCAADQQQVSWSQWATGESRSTQFHFIDLFELVFGSSSQQQKSDLKQSDMNQSSL</sequence>
<dbReference type="STRING" id="740709.A10D4_05577"/>
<organism evidence="2 3">
    <name type="scientific">Idiomarina xiamenensis 10-D-4</name>
    <dbReference type="NCBI Taxonomy" id="740709"/>
    <lineage>
        <taxon>Bacteria</taxon>
        <taxon>Pseudomonadati</taxon>
        <taxon>Pseudomonadota</taxon>
        <taxon>Gammaproteobacteria</taxon>
        <taxon>Alteromonadales</taxon>
        <taxon>Idiomarinaceae</taxon>
        <taxon>Idiomarina</taxon>
    </lineage>
</organism>
<keyword evidence="1" id="KW-0732">Signal</keyword>
<reference evidence="2 3" key="1">
    <citation type="journal article" date="2012" name="J. Bacteriol.">
        <title>Genome Sequence of Idiomarina xiamenensis Type Strain 10-D-4.</title>
        <authorList>
            <person name="Lai Q."/>
            <person name="Wang L."/>
            <person name="Wang W."/>
            <person name="Shao Z."/>
        </authorList>
    </citation>
    <scope>NUCLEOTIDE SEQUENCE [LARGE SCALE GENOMIC DNA]</scope>
    <source>
        <strain evidence="2 3">10-D-4</strain>
    </source>
</reference>
<dbReference type="OrthoDB" id="5772064at2"/>
<comment type="caution">
    <text evidence="2">The sequence shown here is derived from an EMBL/GenBank/DDBJ whole genome shotgun (WGS) entry which is preliminary data.</text>
</comment>
<evidence type="ECO:0000256" key="1">
    <source>
        <dbReference type="SAM" id="SignalP"/>
    </source>
</evidence>
<dbReference type="AlphaFoldDB" id="K2K9N3"/>
<dbReference type="EMBL" id="AMRG01000005">
    <property type="protein sequence ID" value="EKE84513.1"/>
    <property type="molecule type" value="Genomic_DNA"/>
</dbReference>
<feature type="chain" id="PRO_5003862716" evidence="1">
    <location>
        <begin position="30"/>
        <end position="105"/>
    </location>
</feature>
<gene>
    <name evidence="2" type="ORF">A10D4_05577</name>
</gene>
<feature type="signal peptide" evidence="1">
    <location>
        <begin position="1"/>
        <end position="29"/>
    </location>
</feature>
<keyword evidence="3" id="KW-1185">Reference proteome</keyword>
<evidence type="ECO:0000313" key="3">
    <source>
        <dbReference type="Proteomes" id="UP000014115"/>
    </source>
</evidence>
<name>K2K9N3_9GAMM</name>
<protein>
    <submittedName>
        <fullName evidence="2">Uncharacterized protein</fullName>
    </submittedName>
</protein>
<proteinExistence type="predicted"/>
<dbReference type="eggNOG" id="ENOG5031ASI">
    <property type="taxonomic scope" value="Bacteria"/>
</dbReference>